<proteinExistence type="predicted"/>
<dbReference type="Proteomes" id="UP000276953">
    <property type="component" value="Unassembled WGS sequence"/>
</dbReference>
<accession>A0A432DST8</accession>
<name>A0A432DST8_9FLAO</name>
<evidence type="ECO:0000313" key="1">
    <source>
        <dbReference type="EMBL" id="RTZ46215.1"/>
    </source>
</evidence>
<gene>
    <name evidence="1" type="ORF">EJ377_17430</name>
</gene>
<comment type="caution">
    <text evidence="1">The sequence shown here is derived from an EMBL/GenBank/DDBJ whole genome shotgun (WGS) entry which is preliminary data.</text>
</comment>
<dbReference type="EMBL" id="RYFC01000003">
    <property type="protein sequence ID" value="RTZ46215.1"/>
    <property type="molecule type" value="Genomic_DNA"/>
</dbReference>
<reference evidence="1 2" key="1">
    <citation type="submission" date="2018-12" db="EMBL/GenBank/DDBJ databases">
        <title>Draft Genome Sequence of Chryseobacterium arthrosphaerae strain ED882-96 Isolated from the Blood of a Patient with Liver Cirrhosis in Taiwan.</title>
        <authorList>
            <person name="Lin J.-N."/>
            <person name="Lai C.-H."/>
            <person name="Yang C.-H."/>
            <person name="Huang Y.-H."/>
        </authorList>
    </citation>
    <scope>NUCLEOTIDE SEQUENCE [LARGE SCALE GENOMIC DNA]</scope>
    <source>
        <strain evidence="1 2">ED882-96</strain>
    </source>
</reference>
<protein>
    <submittedName>
        <fullName evidence="1">Uncharacterized protein</fullName>
    </submittedName>
</protein>
<sequence length="92" mass="10159">MLSGAAPAIKTESPKFLSYRVKPIKNNALLINSNVNLLLKLGKNEPSFNQFKTDQNGYIYLNNLSNDEPLEVSVLSIQTPIKTPMPVISSLL</sequence>
<organism evidence="1 2">
    <name type="scientific">Chryseobacterium arthrosphaerae</name>
    <dbReference type="NCBI Taxonomy" id="651561"/>
    <lineage>
        <taxon>Bacteria</taxon>
        <taxon>Pseudomonadati</taxon>
        <taxon>Bacteroidota</taxon>
        <taxon>Flavobacteriia</taxon>
        <taxon>Flavobacteriales</taxon>
        <taxon>Weeksellaceae</taxon>
        <taxon>Chryseobacterium group</taxon>
        <taxon>Chryseobacterium</taxon>
    </lineage>
</organism>
<dbReference type="AlphaFoldDB" id="A0A432DST8"/>
<evidence type="ECO:0000313" key="2">
    <source>
        <dbReference type="Proteomes" id="UP000276953"/>
    </source>
</evidence>